<dbReference type="SUPFAM" id="SSF55073">
    <property type="entry name" value="Nucleotide cyclase"/>
    <property type="match status" value="1"/>
</dbReference>
<dbReference type="Proteomes" id="UP000287910">
    <property type="component" value="Unassembled WGS sequence"/>
</dbReference>
<dbReference type="EMBL" id="RYYR01000002">
    <property type="protein sequence ID" value="RUL56558.1"/>
    <property type="molecule type" value="Genomic_DNA"/>
</dbReference>
<dbReference type="InterPro" id="IPR029787">
    <property type="entry name" value="Nucleotide_cyclase"/>
</dbReference>
<sequence>MNQSPKDPLRTSDSNIDYKSLYELNTDGILTINVHGQIYNGNKTIEQLSGYKIDELKCKNFLDYVIDEDKEEASDCFQMAINDASKECRFTFIHKTGEPIPCIVKFIPMEVTDIDKGLFLVIKDVRLFDQLSSKYRESQLNFKIIAENVQDVIILMDDQKNYLYVSPSSKTMFGFDPKKINQEKEPFFNIHPDDISNLANNFRDAMQTGKTFNVTLKALHEEKGWVWTHIMGTPVFDENNLFRHMVLVARDITLHKEHEERLTYLAFHDALTGLPNRRYFENQLKQSIDKLNIEGQPFTLVVFDIDDFKLINDTYGHDVGDQVIKEFATRIKTIIGQDGIVARLGGDEFVAILYKISTKVDVEKIINRIQQETVNEIVMEKQSVTITSSIGATICTKKDMDNSNFFNSADVALYNVKEKGKNKFHINYS</sequence>
<evidence type="ECO:0000259" key="2">
    <source>
        <dbReference type="PROSITE" id="PS50113"/>
    </source>
</evidence>
<dbReference type="InterPro" id="IPR043128">
    <property type="entry name" value="Rev_trsase/Diguanyl_cyclase"/>
</dbReference>
<dbReference type="PROSITE" id="PS50887">
    <property type="entry name" value="GGDEF"/>
    <property type="match status" value="1"/>
</dbReference>
<dbReference type="InterPro" id="IPR052155">
    <property type="entry name" value="Biofilm_reg_signaling"/>
</dbReference>
<dbReference type="SUPFAM" id="SSF55785">
    <property type="entry name" value="PYP-like sensor domain (PAS domain)"/>
    <property type="match status" value="2"/>
</dbReference>
<dbReference type="InterPro" id="IPR013655">
    <property type="entry name" value="PAS_fold_3"/>
</dbReference>
<evidence type="ECO:0000259" key="1">
    <source>
        <dbReference type="PROSITE" id="PS50112"/>
    </source>
</evidence>
<dbReference type="InterPro" id="IPR001610">
    <property type="entry name" value="PAC"/>
</dbReference>
<organism evidence="4 5">
    <name type="scientific">Lysinibacillus antri</name>
    <dbReference type="NCBI Taxonomy" id="2498145"/>
    <lineage>
        <taxon>Bacteria</taxon>
        <taxon>Bacillati</taxon>
        <taxon>Bacillota</taxon>
        <taxon>Bacilli</taxon>
        <taxon>Bacillales</taxon>
        <taxon>Bacillaceae</taxon>
        <taxon>Lysinibacillus</taxon>
    </lineage>
</organism>
<dbReference type="InterPro" id="IPR035965">
    <property type="entry name" value="PAS-like_dom_sf"/>
</dbReference>
<dbReference type="PROSITE" id="PS50113">
    <property type="entry name" value="PAC"/>
    <property type="match status" value="1"/>
</dbReference>
<dbReference type="AlphaFoldDB" id="A0A3S0R8G2"/>
<reference evidence="4 5" key="1">
    <citation type="submission" date="2018-12" db="EMBL/GenBank/DDBJ databases">
        <title>Lysinibacillus antri sp. nov., isolated from a cave soil.</title>
        <authorList>
            <person name="Narsing Rao M.P."/>
            <person name="Zhang H."/>
            <person name="Dong Z.-Y."/>
            <person name="Niu X.-K."/>
            <person name="Zhang K."/>
            <person name="Fang B.-Z."/>
            <person name="Kang Y.-Q."/>
            <person name="Xiao M."/>
            <person name="Li W.-J."/>
        </authorList>
    </citation>
    <scope>NUCLEOTIDE SEQUENCE [LARGE SCALE GENOMIC DNA]</scope>
    <source>
        <strain evidence="4 5">SYSU K30002</strain>
    </source>
</reference>
<dbReference type="Pfam" id="PF08447">
    <property type="entry name" value="PAS_3"/>
    <property type="match status" value="1"/>
</dbReference>
<keyword evidence="5" id="KW-1185">Reference proteome</keyword>
<dbReference type="RefSeq" id="WP_126657473.1">
    <property type="nucleotide sequence ID" value="NZ_RYYR01000002.1"/>
</dbReference>
<dbReference type="SMART" id="SM00091">
    <property type="entry name" value="PAS"/>
    <property type="match status" value="2"/>
</dbReference>
<dbReference type="CDD" id="cd00130">
    <property type="entry name" value="PAS"/>
    <property type="match status" value="2"/>
</dbReference>
<protein>
    <submittedName>
        <fullName evidence="4">Diguanylate cyclase</fullName>
    </submittedName>
</protein>
<dbReference type="InterPro" id="IPR000700">
    <property type="entry name" value="PAS-assoc_C"/>
</dbReference>
<dbReference type="Pfam" id="PF00990">
    <property type="entry name" value="GGDEF"/>
    <property type="match status" value="1"/>
</dbReference>
<evidence type="ECO:0000259" key="3">
    <source>
        <dbReference type="PROSITE" id="PS50887"/>
    </source>
</evidence>
<feature type="domain" description="PAS" evidence="1">
    <location>
        <begin position="138"/>
        <end position="209"/>
    </location>
</feature>
<dbReference type="FunFam" id="3.30.70.270:FF:000001">
    <property type="entry name" value="Diguanylate cyclase domain protein"/>
    <property type="match status" value="1"/>
</dbReference>
<proteinExistence type="predicted"/>
<dbReference type="SMART" id="SM00086">
    <property type="entry name" value="PAC"/>
    <property type="match status" value="2"/>
</dbReference>
<dbReference type="PANTHER" id="PTHR44757:SF2">
    <property type="entry name" value="BIOFILM ARCHITECTURE MAINTENANCE PROTEIN MBAA"/>
    <property type="match status" value="1"/>
</dbReference>
<dbReference type="CDD" id="cd01949">
    <property type="entry name" value="GGDEF"/>
    <property type="match status" value="1"/>
</dbReference>
<evidence type="ECO:0000313" key="5">
    <source>
        <dbReference type="Proteomes" id="UP000287910"/>
    </source>
</evidence>
<dbReference type="InterPro" id="IPR000014">
    <property type="entry name" value="PAS"/>
</dbReference>
<name>A0A3S0R8G2_9BACI</name>
<dbReference type="SMART" id="SM00267">
    <property type="entry name" value="GGDEF"/>
    <property type="match status" value="1"/>
</dbReference>
<dbReference type="Gene3D" id="3.30.70.270">
    <property type="match status" value="1"/>
</dbReference>
<comment type="caution">
    <text evidence="4">The sequence shown here is derived from an EMBL/GenBank/DDBJ whole genome shotgun (WGS) entry which is preliminary data.</text>
</comment>
<dbReference type="Gene3D" id="3.30.450.20">
    <property type="entry name" value="PAS domain"/>
    <property type="match status" value="2"/>
</dbReference>
<feature type="domain" description="PAC" evidence="2">
    <location>
        <begin position="212"/>
        <end position="264"/>
    </location>
</feature>
<accession>A0A3S0R8G2</accession>
<dbReference type="NCBIfam" id="TIGR00229">
    <property type="entry name" value="sensory_box"/>
    <property type="match status" value="2"/>
</dbReference>
<dbReference type="PROSITE" id="PS50112">
    <property type="entry name" value="PAS"/>
    <property type="match status" value="2"/>
</dbReference>
<dbReference type="PANTHER" id="PTHR44757">
    <property type="entry name" value="DIGUANYLATE CYCLASE DGCP"/>
    <property type="match status" value="1"/>
</dbReference>
<dbReference type="InterPro" id="IPR000160">
    <property type="entry name" value="GGDEF_dom"/>
</dbReference>
<feature type="domain" description="PAS" evidence="1">
    <location>
        <begin position="14"/>
        <end position="84"/>
    </location>
</feature>
<gene>
    <name evidence="4" type="ORF">EK386_02710</name>
</gene>
<evidence type="ECO:0000313" key="4">
    <source>
        <dbReference type="EMBL" id="RUL56558.1"/>
    </source>
</evidence>
<dbReference type="Pfam" id="PF13426">
    <property type="entry name" value="PAS_9"/>
    <property type="match status" value="1"/>
</dbReference>
<dbReference type="NCBIfam" id="TIGR00254">
    <property type="entry name" value="GGDEF"/>
    <property type="match status" value="1"/>
</dbReference>
<feature type="domain" description="GGDEF" evidence="3">
    <location>
        <begin position="296"/>
        <end position="429"/>
    </location>
</feature>